<feature type="transmembrane region" description="Helical" evidence="1">
    <location>
        <begin position="323"/>
        <end position="343"/>
    </location>
</feature>
<accession>A0A1D9P0W9</accession>
<dbReference type="AlphaFoldDB" id="A0A1D9P0W9"/>
<dbReference type="EMBL" id="CP017831">
    <property type="protein sequence ID" value="AOZ96153.1"/>
    <property type="molecule type" value="Genomic_DNA"/>
</dbReference>
<feature type="transmembrane region" description="Helical" evidence="1">
    <location>
        <begin position="470"/>
        <end position="492"/>
    </location>
</feature>
<keyword evidence="1" id="KW-0472">Membrane</keyword>
<evidence type="ECO:0000256" key="1">
    <source>
        <dbReference type="SAM" id="Phobius"/>
    </source>
</evidence>
<feature type="transmembrane region" description="Helical" evidence="1">
    <location>
        <begin position="25"/>
        <end position="46"/>
    </location>
</feature>
<organism evidence="2 3">
    <name type="scientific">Butyrivibrio hungatei</name>
    <dbReference type="NCBI Taxonomy" id="185008"/>
    <lineage>
        <taxon>Bacteria</taxon>
        <taxon>Bacillati</taxon>
        <taxon>Bacillota</taxon>
        <taxon>Clostridia</taxon>
        <taxon>Lachnospirales</taxon>
        <taxon>Lachnospiraceae</taxon>
        <taxon>Butyrivibrio</taxon>
    </lineage>
</organism>
<name>A0A1D9P0W9_9FIRM</name>
<keyword evidence="1" id="KW-1133">Transmembrane helix</keyword>
<feature type="transmembrane region" description="Helical" evidence="1">
    <location>
        <begin position="443"/>
        <end position="464"/>
    </location>
</feature>
<dbReference type="Pfam" id="PF16949">
    <property type="entry name" value="ABC_tran_2"/>
    <property type="match status" value="1"/>
</dbReference>
<evidence type="ECO:0000313" key="2">
    <source>
        <dbReference type="EMBL" id="AOZ96153.1"/>
    </source>
</evidence>
<sequence>MLILFAMLIIYSSLGCIGLGVTGYISVVPTICAVTVSSIAFVFTFFKTNGYLFNFKEYDMLMALPFKVKDIAMCRFFYMYVKSLPWYAVVSLTMMVCYGIFSKAAFWIYPLWICLALFIPIIPMLIASFIGFLIAKVSSGFEKKNTIQTVLTLIFVMFCFSLSYIIEAVAKNNSGVDIAVAFDEFNKKVDAYYFPAALFSKAVTLVGECKIAGLLYAVLFVAVSVLLLMAVFTIVGKNYRKINSALKSHVARKDYKLSGQKKKSVLNTLAYKEFRRFMGSTNYCVNVGVGVVMALIAGIAVLIVGFDKVVYVVTKGAPIPTDILHPAIPLFVYFLVGMLSSVASSPSLEGKNYWIVQSLPLEKKTIYQGKMLFNMYLTVPAVVFGILCFCISAKVPLINTVLYLVLGLVLCAFSTTFGCVCGIKFMRLDWENEIEVIKQGAAVCSYMFSNMLFTMLLMVLVVWLGTVTNANIVTICLILVECILTSVCYTLVLRLAK</sequence>
<reference evidence="3" key="1">
    <citation type="submission" date="2016-10" db="EMBL/GenBank/DDBJ databases">
        <title>The complete genome sequence of the rumen bacterium Butyrivibrio hungatei MB2003.</title>
        <authorList>
            <person name="Palevich N."/>
            <person name="Kelly W.J."/>
            <person name="Leahy S.C."/>
            <person name="Altermann E."/>
            <person name="Rakonjac J."/>
            <person name="Attwood G.T."/>
        </authorList>
    </citation>
    <scope>NUCLEOTIDE SEQUENCE [LARGE SCALE GENOMIC DNA]</scope>
    <source>
        <strain evidence="3">MB2003</strain>
    </source>
</reference>
<keyword evidence="3" id="KW-1185">Reference proteome</keyword>
<dbReference type="InterPro" id="IPR031599">
    <property type="entry name" value="ABC_tran_2"/>
</dbReference>
<protein>
    <submittedName>
        <fullName evidence="2">ABC transporter permease protein</fullName>
    </submittedName>
</protein>
<dbReference type="Proteomes" id="UP000179284">
    <property type="component" value="Chromosome I"/>
</dbReference>
<gene>
    <name evidence="2" type="ORF">bhn_I1119</name>
</gene>
<feature type="transmembrane region" description="Helical" evidence="1">
    <location>
        <begin position="401"/>
        <end position="423"/>
    </location>
</feature>
<feature type="transmembrane region" description="Helical" evidence="1">
    <location>
        <begin position="373"/>
        <end position="395"/>
    </location>
</feature>
<feature type="transmembrane region" description="Helical" evidence="1">
    <location>
        <begin position="107"/>
        <end position="135"/>
    </location>
</feature>
<feature type="transmembrane region" description="Helical" evidence="1">
    <location>
        <begin position="84"/>
        <end position="101"/>
    </location>
</feature>
<evidence type="ECO:0000313" key="3">
    <source>
        <dbReference type="Proteomes" id="UP000179284"/>
    </source>
</evidence>
<dbReference type="KEGG" id="bhu:bhn_I1119"/>
<proteinExistence type="predicted"/>
<keyword evidence="1" id="KW-0812">Transmembrane</keyword>
<feature type="transmembrane region" description="Helical" evidence="1">
    <location>
        <begin position="283"/>
        <end position="303"/>
    </location>
</feature>
<feature type="transmembrane region" description="Helical" evidence="1">
    <location>
        <begin position="214"/>
        <end position="235"/>
    </location>
</feature>
<feature type="transmembrane region" description="Helical" evidence="1">
    <location>
        <begin position="147"/>
        <end position="166"/>
    </location>
</feature>